<reference evidence="2 5" key="2">
    <citation type="submission" date="2020-02" db="EMBL/GenBank/DDBJ databases">
        <title>WGS of Micromonospora spp. isolated from hot spring.</title>
        <authorList>
            <person name="Thawai C."/>
        </authorList>
    </citation>
    <scope>NUCLEOTIDE SEQUENCE [LARGE SCALE GENOMIC DNA]</scope>
    <source>
        <strain evidence="2 5">TMS7</strain>
    </source>
</reference>
<accession>A0AAJ2ZAD6</accession>
<sequence>MQEIIAGALRRRRTAAVIAPAVGFGGGLLSRWADAAGGAVGLLTLVPPVLLLVLSIRELVRRPGTAELRIDETARAFFSPPNRALTFPPILCGWLVFMAVDSAHRAGDDPLRWTLVTVYAVLCLAIAAGHWRRLPFVALTAAGVTYGAPRPLAVVPWEALGGELPVGPGASGRYLRLPIVRPDLVRRAGRGPRPGVFVAVRELTVAPALLAVAIQHYATHPQHRAAIGTPEEYTRLRHALTAVAQGTA</sequence>
<proteinExistence type="predicted"/>
<evidence type="ECO:0000313" key="4">
    <source>
        <dbReference type="Proteomes" id="UP000402241"/>
    </source>
</evidence>
<feature type="transmembrane region" description="Helical" evidence="1">
    <location>
        <begin position="81"/>
        <end position="100"/>
    </location>
</feature>
<keyword evidence="4" id="KW-1185">Reference proteome</keyword>
<evidence type="ECO:0000313" key="5">
    <source>
        <dbReference type="Proteomes" id="UP000477779"/>
    </source>
</evidence>
<keyword evidence="1" id="KW-0812">Transmembrane</keyword>
<evidence type="ECO:0000256" key="1">
    <source>
        <dbReference type="SAM" id="Phobius"/>
    </source>
</evidence>
<evidence type="ECO:0000313" key="2">
    <source>
        <dbReference type="EMBL" id="NES26517.1"/>
    </source>
</evidence>
<gene>
    <name evidence="2" type="ORF">G3561_02970</name>
    <name evidence="3" type="ORF">GCE86_28895</name>
</gene>
<dbReference type="EMBL" id="CP045309">
    <property type="protein sequence ID" value="QGL50690.1"/>
    <property type="molecule type" value="Genomic_DNA"/>
</dbReference>
<name>A0AAJ2ZAD6_9ACTN</name>
<dbReference type="EMBL" id="JAAHBZ010000001">
    <property type="protein sequence ID" value="NES26517.1"/>
    <property type="molecule type" value="Genomic_DNA"/>
</dbReference>
<organism evidence="2 5">
    <name type="scientific">Micromonospora terminaliae</name>
    <dbReference type="NCBI Taxonomy" id="1914461"/>
    <lineage>
        <taxon>Bacteria</taxon>
        <taxon>Bacillati</taxon>
        <taxon>Actinomycetota</taxon>
        <taxon>Actinomycetes</taxon>
        <taxon>Micromonosporales</taxon>
        <taxon>Micromonosporaceae</taxon>
        <taxon>Micromonospora</taxon>
    </lineage>
</organism>
<feature type="transmembrane region" description="Helical" evidence="1">
    <location>
        <begin position="15"/>
        <end position="33"/>
    </location>
</feature>
<reference evidence="3 4" key="1">
    <citation type="submission" date="2019-10" db="EMBL/GenBank/DDBJ databases">
        <title>Genome Sequence of Micromonospora terminaliae DSM 101760.</title>
        <authorList>
            <person name="Guo L."/>
        </authorList>
    </citation>
    <scope>NUCLEOTIDE SEQUENCE [LARGE SCALE GENOMIC DNA]</scope>
    <source>
        <strain evidence="3 4">DSM 101760</strain>
    </source>
</reference>
<dbReference type="Proteomes" id="UP000477779">
    <property type="component" value="Unassembled WGS sequence"/>
</dbReference>
<evidence type="ECO:0000313" key="3">
    <source>
        <dbReference type="EMBL" id="QGL50690.1"/>
    </source>
</evidence>
<feature type="transmembrane region" description="Helical" evidence="1">
    <location>
        <begin position="39"/>
        <end position="60"/>
    </location>
</feature>
<dbReference type="RefSeq" id="WP_154229820.1">
    <property type="nucleotide sequence ID" value="NZ_CP045309.1"/>
</dbReference>
<evidence type="ECO:0008006" key="6">
    <source>
        <dbReference type="Google" id="ProtNLM"/>
    </source>
</evidence>
<feature type="transmembrane region" description="Helical" evidence="1">
    <location>
        <begin position="112"/>
        <end position="131"/>
    </location>
</feature>
<dbReference type="AlphaFoldDB" id="A0AAJ2ZAD6"/>
<protein>
    <recommendedName>
        <fullName evidence="6">PH domain-containing protein</fullName>
    </recommendedName>
</protein>
<dbReference type="Proteomes" id="UP000402241">
    <property type="component" value="Chromosome"/>
</dbReference>
<keyword evidence="1" id="KW-0472">Membrane</keyword>
<keyword evidence="1" id="KW-1133">Transmembrane helix</keyword>